<evidence type="ECO:0000313" key="3">
    <source>
        <dbReference type="Proteomes" id="UP000003730"/>
    </source>
</evidence>
<dbReference type="RefSeq" id="WP_008638232.1">
    <property type="nucleotide sequence ID" value="NZ_AFXZ01000038.1"/>
</dbReference>
<accession>G2EF63</accession>
<dbReference type="Proteomes" id="UP000003730">
    <property type="component" value="Unassembled WGS sequence"/>
</dbReference>
<feature type="coiled-coil region" evidence="1">
    <location>
        <begin position="20"/>
        <end position="47"/>
    </location>
</feature>
<dbReference type="AlphaFoldDB" id="G2EF63"/>
<name>G2EF63_9FLAO</name>
<dbReference type="eggNOG" id="ENOG5033R7H">
    <property type="taxonomic scope" value="Bacteria"/>
</dbReference>
<feature type="coiled-coil region" evidence="1">
    <location>
        <begin position="76"/>
        <end position="110"/>
    </location>
</feature>
<keyword evidence="3" id="KW-1185">Reference proteome</keyword>
<reference evidence="2 3" key="1">
    <citation type="journal article" date="2008" name="Int. J. Syst. Evol. Microbiol.">
        <title>Bizionia argentinensis sp. nov., isolated from surface marine water in Antarctica.</title>
        <authorList>
            <person name="Bercovich A."/>
            <person name="Vazquez S.C."/>
            <person name="Yankilevich P."/>
            <person name="Coria S.H."/>
            <person name="Foti M."/>
            <person name="Hernandez E."/>
            <person name="Vidal A."/>
            <person name="Ruberto L."/>
            <person name="Melo C."/>
            <person name="Marenssi S."/>
            <person name="Criscuolo M."/>
            <person name="Memoli M."/>
            <person name="Arguelles M."/>
            <person name="Mac Cormack W.P."/>
        </authorList>
    </citation>
    <scope>NUCLEOTIDE SEQUENCE [LARGE SCALE GENOMIC DNA]</scope>
    <source>
        <strain evidence="2 3">JUB59</strain>
    </source>
</reference>
<evidence type="ECO:0000313" key="2">
    <source>
        <dbReference type="EMBL" id="EGV42849.1"/>
    </source>
</evidence>
<protein>
    <submittedName>
        <fullName evidence="2">Uncharacterized protein</fullName>
    </submittedName>
</protein>
<dbReference type="EMBL" id="AFXZ01000038">
    <property type="protein sequence ID" value="EGV42849.1"/>
    <property type="molecule type" value="Genomic_DNA"/>
</dbReference>
<evidence type="ECO:0000256" key="1">
    <source>
        <dbReference type="SAM" id="Coils"/>
    </source>
</evidence>
<proteinExistence type="predicted"/>
<keyword evidence="1" id="KW-0175">Coiled coil</keyword>
<dbReference type="OrthoDB" id="1191308at2"/>
<organism evidence="2 3">
    <name type="scientific">Bizionia argentinensis JUB59</name>
    <dbReference type="NCBI Taxonomy" id="1046627"/>
    <lineage>
        <taxon>Bacteria</taxon>
        <taxon>Pseudomonadati</taxon>
        <taxon>Bacteroidota</taxon>
        <taxon>Flavobacteriia</taxon>
        <taxon>Flavobacteriales</taxon>
        <taxon>Flavobacteriaceae</taxon>
        <taxon>Bizionia</taxon>
    </lineage>
</organism>
<gene>
    <name evidence="2" type="ORF">BZARG_1997</name>
</gene>
<feature type="coiled-coil region" evidence="1">
    <location>
        <begin position="250"/>
        <end position="281"/>
    </location>
</feature>
<dbReference type="STRING" id="1046627.BZARG_1997"/>
<comment type="caution">
    <text evidence="2">The sequence shown here is derived from an EMBL/GenBank/DDBJ whole genome shotgun (WGS) entry which is preliminary data.</text>
</comment>
<feature type="coiled-coil region" evidence="1">
    <location>
        <begin position="147"/>
        <end position="206"/>
    </location>
</feature>
<sequence>MTSKLLITALFLVTFLNLQEVVAQNDIADLQEEIINFENKISANEEILLGGVSALKREKEALKQFKNSKYANSAQVNRKEKLASSMQQRLTKLNSQIDYYKEELGFLEKKLARKIKRNPELAQELTQNAESAGTIYDVNSSSDENKLLLQKQVLEAAREKLDDARKQREIAYLKEQEALRLEEEKLNLLGLKIKNKEQNINKEKNTLISDLEDDILINEEILISGQVGLRKMKSKLEEAKLETNVSKKSIERKEAIIFNIEERLNKIQAEIDEKLQKLKELNT</sequence>